<feature type="non-terminal residue" evidence="3">
    <location>
        <position position="1"/>
    </location>
</feature>
<feature type="binding site" evidence="1">
    <location>
        <position position="82"/>
    </location>
    <ligand>
        <name>Zn(2+)</name>
        <dbReference type="ChEBI" id="CHEBI:29105"/>
    </ligand>
</feature>
<accession>A0A0K8UF42</accession>
<dbReference type="Gene3D" id="3.40.1800.20">
    <property type="match status" value="1"/>
</dbReference>
<name>A0A0K8UF42_BACLA</name>
<dbReference type="PANTHER" id="PTHR39942:SF1">
    <property type="entry name" value="BCDNA.LD26519-RELATED"/>
    <property type="match status" value="1"/>
</dbReference>
<feature type="binding site" evidence="1">
    <location>
        <position position="33"/>
    </location>
    <ligand>
        <name>Zn(2+)</name>
        <dbReference type="ChEBI" id="CHEBI:29105"/>
    </ligand>
</feature>
<dbReference type="InterPro" id="IPR012934">
    <property type="entry name" value="Znf_AD"/>
</dbReference>
<keyword evidence="1" id="KW-0863">Zinc-finger</keyword>
<sequence length="121" mass="14226">ASVLTTSTAQRFYLEQHAKMGSIRKARIPGFVCRLCTALSRVVVHIFGDRGRKLDLVKKIFNYMPIKISPHDALPKTICLKCLSKVENNYALMRRMQHINWLLRHSHRRPYLNPLPHRYSW</sequence>
<dbReference type="GO" id="GO:0008270">
    <property type="term" value="F:zinc ion binding"/>
    <property type="evidence" value="ECO:0007669"/>
    <property type="project" value="UniProtKB-UniRule"/>
</dbReference>
<keyword evidence="1" id="KW-0479">Metal-binding</keyword>
<keyword evidence="1" id="KW-0862">Zinc</keyword>
<dbReference type="SMART" id="SM00868">
    <property type="entry name" value="zf-AD"/>
    <property type="match status" value="1"/>
</dbReference>
<dbReference type="EMBL" id="GDHF01027070">
    <property type="protein sequence ID" value="JAI25244.1"/>
    <property type="molecule type" value="Transcribed_RNA"/>
</dbReference>
<dbReference type="GO" id="GO:0005634">
    <property type="term" value="C:nucleus"/>
    <property type="evidence" value="ECO:0007669"/>
    <property type="project" value="InterPro"/>
</dbReference>
<protein>
    <recommendedName>
        <fullName evidence="2">ZAD domain-containing protein</fullName>
    </recommendedName>
</protein>
<dbReference type="PANTHER" id="PTHR39942">
    <property type="entry name" value="BCDNA.LD26519-RELATED"/>
    <property type="match status" value="1"/>
</dbReference>
<feature type="binding site" evidence="1">
    <location>
        <position position="79"/>
    </location>
    <ligand>
        <name>Zn(2+)</name>
        <dbReference type="ChEBI" id="CHEBI:29105"/>
    </ligand>
</feature>
<reference evidence="3" key="1">
    <citation type="submission" date="2015-06" db="EMBL/GenBank/DDBJ databases">
        <authorList>
            <person name="Hoefler B.C."/>
            <person name="Straight P.D."/>
        </authorList>
    </citation>
    <scope>NUCLEOTIDE SEQUENCE</scope>
</reference>
<gene>
    <name evidence="3" type="ORF">c0_g1_i1</name>
</gene>
<evidence type="ECO:0000259" key="2">
    <source>
        <dbReference type="PROSITE" id="PS51915"/>
    </source>
</evidence>
<feature type="domain" description="ZAD" evidence="2">
    <location>
        <begin position="31"/>
        <end position="106"/>
    </location>
</feature>
<dbReference type="AlphaFoldDB" id="A0A0K8UF42"/>
<dbReference type="PROSITE" id="PS51915">
    <property type="entry name" value="ZAD"/>
    <property type="match status" value="1"/>
</dbReference>
<proteinExistence type="predicted"/>
<dbReference type="SUPFAM" id="SSF57716">
    <property type="entry name" value="Glucocorticoid receptor-like (DNA-binding domain)"/>
    <property type="match status" value="1"/>
</dbReference>
<feature type="binding site" evidence="1">
    <location>
        <position position="36"/>
    </location>
    <ligand>
        <name>Zn(2+)</name>
        <dbReference type="ChEBI" id="CHEBI:29105"/>
    </ligand>
</feature>
<evidence type="ECO:0000256" key="1">
    <source>
        <dbReference type="PROSITE-ProRule" id="PRU01263"/>
    </source>
</evidence>
<organism evidence="3">
    <name type="scientific">Bactrocera latifrons</name>
    <name type="common">Malaysian fruit fly</name>
    <name type="synonym">Chaetodacus latifrons</name>
    <dbReference type="NCBI Taxonomy" id="174628"/>
    <lineage>
        <taxon>Eukaryota</taxon>
        <taxon>Metazoa</taxon>
        <taxon>Ecdysozoa</taxon>
        <taxon>Arthropoda</taxon>
        <taxon>Hexapoda</taxon>
        <taxon>Insecta</taxon>
        <taxon>Pterygota</taxon>
        <taxon>Neoptera</taxon>
        <taxon>Endopterygota</taxon>
        <taxon>Diptera</taxon>
        <taxon>Brachycera</taxon>
        <taxon>Muscomorpha</taxon>
        <taxon>Tephritoidea</taxon>
        <taxon>Tephritidae</taxon>
        <taxon>Bactrocera</taxon>
        <taxon>Bactrocera</taxon>
    </lineage>
</organism>
<dbReference type="OrthoDB" id="6600346at2759"/>
<dbReference type="Pfam" id="PF07776">
    <property type="entry name" value="zf-AD"/>
    <property type="match status" value="1"/>
</dbReference>
<evidence type="ECO:0000313" key="3">
    <source>
        <dbReference type="EMBL" id="JAI25244.1"/>
    </source>
</evidence>